<dbReference type="Proteomes" id="UP000583454">
    <property type="component" value="Unassembled WGS sequence"/>
</dbReference>
<organism evidence="1 2">
    <name type="scientific">Methylorubrum rhodinum</name>
    <dbReference type="NCBI Taxonomy" id="29428"/>
    <lineage>
        <taxon>Bacteria</taxon>
        <taxon>Pseudomonadati</taxon>
        <taxon>Pseudomonadota</taxon>
        <taxon>Alphaproteobacteria</taxon>
        <taxon>Hyphomicrobiales</taxon>
        <taxon>Methylobacteriaceae</taxon>
        <taxon>Methylorubrum</taxon>
    </lineage>
</organism>
<comment type="caution">
    <text evidence="1">The sequence shown here is derived from an EMBL/GenBank/DDBJ whole genome shotgun (WGS) entry which is preliminary data.</text>
</comment>
<evidence type="ECO:0008006" key="3">
    <source>
        <dbReference type="Google" id="ProtNLM"/>
    </source>
</evidence>
<keyword evidence="2" id="KW-1185">Reference proteome</keyword>
<dbReference type="AlphaFoldDB" id="A0A840ZDA9"/>
<reference evidence="1 2" key="1">
    <citation type="submission" date="2020-08" db="EMBL/GenBank/DDBJ databases">
        <title>Genomic Encyclopedia of Type Strains, Phase IV (KMG-IV): sequencing the most valuable type-strain genomes for metagenomic binning, comparative biology and taxonomic classification.</title>
        <authorList>
            <person name="Goeker M."/>
        </authorList>
    </citation>
    <scope>NUCLEOTIDE SEQUENCE [LARGE SCALE GENOMIC DNA]</scope>
    <source>
        <strain evidence="1 2">DSM 2163</strain>
    </source>
</reference>
<dbReference type="InterPro" id="IPR032568">
    <property type="entry name" value="DUF4926"/>
</dbReference>
<dbReference type="RefSeq" id="WP_183564576.1">
    <property type="nucleotide sequence ID" value="NZ_JACHOP010000002.1"/>
</dbReference>
<dbReference type="Pfam" id="PF16277">
    <property type="entry name" value="DUF4926"/>
    <property type="match status" value="1"/>
</dbReference>
<sequence>MTEPTNELRELAIVSLAADVRTDDGDRMQAGARGTIVGVWADGFFEVEFPEPEGALATVAAKDLRPVM</sequence>
<proteinExistence type="predicted"/>
<evidence type="ECO:0000313" key="1">
    <source>
        <dbReference type="EMBL" id="MBB5755872.1"/>
    </source>
</evidence>
<name>A0A840ZDA9_9HYPH</name>
<dbReference type="EMBL" id="JACHOP010000002">
    <property type="protein sequence ID" value="MBB5755872.1"/>
    <property type="molecule type" value="Genomic_DNA"/>
</dbReference>
<accession>A0A840ZDA9</accession>
<protein>
    <recommendedName>
        <fullName evidence="3">DUF4926 domain-containing protein</fullName>
    </recommendedName>
</protein>
<evidence type="ECO:0000313" key="2">
    <source>
        <dbReference type="Proteomes" id="UP000583454"/>
    </source>
</evidence>
<gene>
    <name evidence="1" type="ORF">HNR00_000568</name>
</gene>